<evidence type="ECO:0000256" key="3">
    <source>
        <dbReference type="ARBA" id="ARBA00023163"/>
    </source>
</evidence>
<dbReference type="SUPFAM" id="SSF100950">
    <property type="entry name" value="NagB/RpiA/CoA transferase-like"/>
    <property type="match status" value="1"/>
</dbReference>
<sequence>MLKSQRHHLILDLLDERRSITVQELTTELSASEATIRRDLSELADEGKLKKVHGGAEWPEANKKRRLQHLEGSAFLVDKERKIREKQLIARKAVELCEEGESIIINGGSSTYMMAEYLAKRELNILTNSFPLALELLETSDNRITLPGGELYRKQKLILSAFEHDTIKHYHGTKMFMGTPGVGDYGVMESDPLLISAEQKLMRQVDQLIVLADSSKLGKRSNFILCPLEEVDILITDSGADDKYLRLFAEHGVQTIIVDAEQ</sequence>
<dbReference type="SUPFAM" id="SSF46785">
    <property type="entry name" value="Winged helix' DNA-binding domain"/>
    <property type="match status" value="1"/>
</dbReference>
<dbReference type="Gene3D" id="3.40.50.1360">
    <property type="match status" value="1"/>
</dbReference>
<dbReference type="Proteomes" id="UP000601768">
    <property type="component" value="Unassembled WGS sequence"/>
</dbReference>
<keyword evidence="1" id="KW-0805">Transcription regulation</keyword>
<dbReference type="InterPro" id="IPR001034">
    <property type="entry name" value="DeoR_HTH"/>
</dbReference>
<keyword evidence="6" id="KW-1185">Reference proteome</keyword>
<reference evidence="5" key="2">
    <citation type="submission" date="2020-08" db="EMBL/GenBank/DDBJ databases">
        <authorList>
            <person name="Lai Q."/>
        </authorList>
    </citation>
    <scope>NUCLEOTIDE SEQUENCE</scope>
    <source>
        <strain evidence="5">S27-2</strain>
    </source>
</reference>
<dbReference type="InterPro" id="IPR050313">
    <property type="entry name" value="Carb_Metab_HTH_regulators"/>
</dbReference>
<dbReference type="RefSeq" id="WP_186505949.1">
    <property type="nucleotide sequence ID" value="NZ_JACNEP010000004.1"/>
</dbReference>
<comment type="caution">
    <text evidence="5">The sequence shown here is derived from an EMBL/GenBank/DDBJ whole genome shotgun (WGS) entry which is preliminary data.</text>
</comment>
<dbReference type="PRINTS" id="PR00037">
    <property type="entry name" value="HTHLACR"/>
</dbReference>
<dbReference type="InterPro" id="IPR037171">
    <property type="entry name" value="NagB/RpiA_transferase-like"/>
</dbReference>
<dbReference type="SMART" id="SM00420">
    <property type="entry name" value="HTH_DEOR"/>
    <property type="match status" value="1"/>
</dbReference>
<evidence type="ECO:0000256" key="1">
    <source>
        <dbReference type="ARBA" id="ARBA00023015"/>
    </source>
</evidence>
<dbReference type="InterPro" id="IPR036388">
    <property type="entry name" value="WH-like_DNA-bd_sf"/>
</dbReference>
<dbReference type="PANTHER" id="PTHR30363:SF55">
    <property type="entry name" value="HTH-TYPE TRANSCRIPTIONAL REGULATOR ULAR"/>
    <property type="match status" value="1"/>
</dbReference>
<dbReference type="InterPro" id="IPR018356">
    <property type="entry name" value="Tscrpt_reg_HTH_DeoR_CS"/>
</dbReference>
<reference evidence="5" key="1">
    <citation type="journal article" date="2018" name="Int. J. Syst. Evol. Microbiol.">
        <title>Neptunicella marina gen. nov., sp. nov., isolated from surface seawater.</title>
        <authorList>
            <person name="Liu X."/>
            <person name="Lai Q."/>
            <person name="Du Y."/>
            <person name="Zhang X."/>
            <person name="Liu Z."/>
            <person name="Sun F."/>
            <person name="Shao Z."/>
        </authorList>
    </citation>
    <scope>NUCLEOTIDE SEQUENCE</scope>
    <source>
        <strain evidence="5">S27-2</strain>
    </source>
</reference>
<gene>
    <name evidence="5" type="ORF">H8B19_06260</name>
</gene>
<evidence type="ECO:0000259" key="4">
    <source>
        <dbReference type="PROSITE" id="PS51000"/>
    </source>
</evidence>
<proteinExistence type="predicted"/>
<evidence type="ECO:0000256" key="2">
    <source>
        <dbReference type="ARBA" id="ARBA00023125"/>
    </source>
</evidence>
<dbReference type="Pfam" id="PF00455">
    <property type="entry name" value="DeoRC"/>
    <property type="match status" value="1"/>
</dbReference>
<dbReference type="PANTHER" id="PTHR30363">
    <property type="entry name" value="HTH-TYPE TRANSCRIPTIONAL REGULATOR SRLR-RELATED"/>
    <property type="match status" value="1"/>
</dbReference>
<evidence type="ECO:0000313" key="5">
    <source>
        <dbReference type="EMBL" id="MBC3765473.1"/>
    </source>
</evidence>
<organism evidence="5 6">
    <name type="scientific">Neptunicella marina</name>
    <dbReference type="NCBI Taxonomy" id="2125989"/>
    <lineage>
        <taxon>Bacteria</taxon>
        <taxon>Pseudomonadati</taxon>
        <taxon>Pseudomonadota</taxon>
        <taxon>Gammaproteobacteria</taxon>
        <taxon>Alteromonadales</taxon>
        <taxon>Alteromonadaceae</taxon>
        <taxon>Neptunicella</taxon>
    </lineage>
</organism>
<dbReference type="AlphaFoldDB" id="A0A8J6M1G8"/>
<dbReference type="PROSITE" id="PS00894">
    <property type="entry name" value="HTH_DEOR_1"/>
    <property type="match status" value="1"/>
</dbReference>
<keyword evidence="3" id="KW-0804">Transcription</keyword>
<name>A0A8J6M1G8_9ALTE</name>
<accession>A0A8J6M1G8</accession>
<dbReference type="InterPro" id="IPR014036">
    <property type="entry name" value="DeoR-like_C"/>
</dbReference>
<dbReference type="PROSITE" id="PS51000">
    <property type="entry name" value="HTH_DEOR_2"/>
    <property type="match status" value="1"/>
</dbReference>
<dbReference type="InterPro" id="IPR036390">
    <property type="entry name" value="WH_DNA-bd_sf"/>
</dbReference>
<dbReference type="EMBL" id="JACNEP010000004">
    <property type="protein sequence ID" value="MBC3765473.1"/>
    <property type="molecule type" value="Genomic_DNA"/>
</dbReference>
<evidence type="ECO:0000313" key="6">
    <source>
        <dbReference type="Proteomes" id="UP000601768"/>
    </source>
</evidence>
<keyword evidence="2" id="KW-0238">DNA-binding</keyword>
<dbReference type="Pfam" id="PF08220">
    <property type="entry name" value="HTH_DeoR"/>
    <property type="match status" value="1"/>
</dbReference>
<dbReference type="SMART" id="SM01134">
    <property type="entry name" value="DeoRC"/>
    <property type="match status" value="1"/>
</dbReference>
<dbReference type="Gene3D" id="1.10.10.10">
    <property type="entry name" value="Winged helix-like DNA-binding domain superfamily/Winged helix DNA-binding domain"/>
    <property type="match status" value="1"/>
</dbReference>
<protein>
    <submittedName>
        <fullName evidence="5">DeoR/GlpR transcriptional regulator</fullName>
    </submittedName>
</protein>
<dbReference type="GO" id="GO:0003677">
    <property type="term" value="F:DNA binding"/>
    <property type="evidence" value="ECO:0007669"/>
    <property type="project" value="UniProtKB-KW"/>
</dbReference>
<feature type="domain" description="HTH deoR-type" evidence="4">
    <location>
        <begin position="3"/>
        <end position="58"/>
    </location>
</feature>
<dbReference type="GO" id="GO:0003700">
    <property type="term" value="F:DNA-binding transcription factor activity"/>
    <property type="evidence" value="ECO:0007669"/>
    <property type="project" value="InterPro"/>
</dbReference>